<dbReference type="PANTHER" id="PTHR35795:SF1">
    <property type="entry name" value="BIS(5'-NUCLEOSYL)-TETRAPHOSPHATASE, SYMMETRICAL"/>
    <property type="match status" value="1"/>
</dbReference>
<dbReference type="InterPro" id="IPR051094">
    <property type="entry name" value="Diverse_Catalytic_Enzymes"/>
</dbReference>
<evidence type="ECO:0000256" key="4">
    <source>
        <dbReference type="ARBA" id="ARBA00022801"/>
    </source>
</evidence>
<evidence type="ECO:0000259" key="7">
    <source>
        <dbReference type="PROSITE" id="PS51831"/>
    </source>
</evidence>
<keyword evidence="2" id="KW-0479">Metal-binding</keyword>
<dbReference type="NCBIfam" id="TIGR00488">
    <property type="entry name" value="bis(5'-nucleosyl)-tetraphosphatase (symmetrical) YqeK"/>
    <property type="match status" value="1"/>
</dbReference>
<comment type="caution">
    <text evidence="8">The sequence shown here is derived from an EMBL/GenBank/DDBJ whole genome shotgun (WGS) entry which is preliminary data.</text>
</comment>
<organism evidence="8 9">
    <name type="scientific">Pectinatus brassicae</name>
    <dbReference type="NCBI Taxonomy" id="862415"/>
    <lineage>
        <taxon>Bacteria</taxon>
        <taxon>Bacillati</taxon>
        <taxon>Bacillota</taxon>
        <taxon>Negativicutes</taxon>
        <taxon>Selenomonadales</taxon>
        <taxon>Selenomonadaceae</taxon>
        <taxon>Pectinatus</taxon>
    </lineage>
</organism>
<dbReference type="EC" id="3.6.1.41" evidence="1"/>
<dbReference type="InterPro" id="IPR003607">
    <property type="entry name" value="HD/PDEase_dom"/>
</dbReference>
<dbReference type="PROSITE" id="PS51831">
    <property type="entry name" value="HD"/>
    <property type="match status" value="1"/>
</dbReference>
<keyword evidence="9" id="KW-1185">Reference proteome</keyword>
<dbReference type="PANTHER" id="PTHR35795">
    <property type="entry name" value="SLR1885 PROTEIN"/>
    <property type="match status" value="1"/>
</dbReference>
<evidence type="ECO:0000256" key="2">
    <source>
        <dbReference type="ARBA" id="ARBA00022723"/>
    </source>
</evidence>
<dbReference type="EMBL" id="JACHFH010000018">
    <property type="protein sequence ID" value="MBB5336464.1"/>
    <property type="molecule type" value="Genomic_DNA"/>
</dbReference>
<evidence type="ECO:0000313" key="8">
    <source>
        <dbReference type="EMBL" id="MBB5336464.1"/>
    </source>
</evidence>
<dbReference type="Pfam" id="PF01966">
    <property type="entry name" value="HD"/>
    <property type="match status" value="1"/>
</dbReference>
<feature type="domain" description="HD" evidence="7">
    <location>
        <begin position="18"/>
        <end position="133"/>
    </location>
</feature>
<protein>
    <recommendedName>
        <fullName evidence="1">bis(5'-nucleosyl)-tetraphosphatase (symmetrical)</fullName>
        <ecNumber evidence="1">3.6.1.41</ecNumber>
    </recommendedName>
</protein>
<dbReference type="Gene3D" id="1.10.3210.10">
    <property type="entry name" value="Hypothetical protein af1432"/>
    <property type="match status" value="1"/>
</dbReference>
<evidence type="ECO:0000256" key="3">
    <source>
        <dbReference type="ARBA" id="ARBA00022741"/>
    </source>
</evidence>
<dbReference type="CDD" id="cd00077">
    <property type="entry name" value="HDc"/>
    <property type="match status" value="1"/>
</dbReference>
<dbReference type="SMART" id="SM00471">
    <property type="entry name" value="HDc"/>
    <property type="match status" value="1"/>
</dbReference>
<reference evidence="8 9" key="1">
    <citation type="submission" date="2020-08" db="EMBL/GenBank/DDBJ databases">
        <title>Genomic Encyclopedia of Type Strains, Phase IV (KMG-IV): sequencing the most valuable type-strain genomes for metagenomic binning, comparative biology and taxonomic classification.</title>
        <authorList>
            <person name="Goeker M."/>
        </authorList>
    </citation>
    <scope>NUCLEOTIDE SEQUENCE [LARGE SCALE GENOMIC DNA]</scope>
    <source>
        <strain evidence="8 9">DSM 24661</strain>
    </source>
</reference>
<gene>
    <name evidence="8" type="ORF">HNR32_001613</name>
</gene>
<dbReference type="RefSeq" id="WP_183861425.1">
    <property type="nucleotide sequence ID" value="NZ_JACHFH010000018.1"/>
</dbReference>
<name>A0A840UUH2_9FIRM</name>
<comment type="catalytic activity">
    <reaction evidence="6">
        <text>P(1),P(4)-bis(5'-adenosyl) tetraphosphate + H2O = 2 ADP + 2 H(+)</text>
        <dbReference type="Rhea" id="RHEA:24252"/>
        <dbReference type="ChEBI" id="CHEBI:15377"/>
        <dbReference type="ChEBI" id="CHEBI:15378"/>
        <dbReference type="ChEBI" id="CHEBI:58141"/>
        <dbReference type="ChEBI" id="CHEBI:456216"/>
        <dbReference type="EC" id="3.6.1.41"/>
    </reaction>
</comment>
<dbReference type="Proteomes" id="UP000559117">
    <property type="component" value="Unassembled WGS sequence"/>
</dbReference>
<dbReference type="GO" id="GO:0000166">
    <property type="term" value="F:nucleotide binding"/>
    <property type="evidence" value="ECO:0007669"/>
    <property type="project" value="UniProtKB-KW"/>
</dbReference>
<dbReference type="AlphaFoldDB" id="A0A840UUH2"/>
<evidence type="ECO:0000256" key="1">
    <source>
        <dbReference type="ARBA" id="ARBA00012506"/>
    </source>
</evidence>
<keyword evidence="5" id="KW-0408">Iron</keyword>
<dbReference type="SUPFAM" id="SSF109604">
    <property type="entry name" value="HD-domain/PDEase-like"/>
    <property type="match status" value="1"/>
</dbReference>
<dbReference type="NCBIfam" id="TIGR00277">
    <property type="entry name" value="HDIG"/>
    <property type="match status" value="1"/>
</dbReference>
<dbReference type="InterPro" id="IPR006675">
    <property type="entry name" value="HDIG_dom"/>
</dbReference>
<evidence type="ECO:0000256" key="6">
    <source>
        <dbReference type="ARBA" id="ARBA00049417"/>
    </source>
</evidence>
<accession>A0A840UUH2</accession>
<sequence length="192" mass="21751">MDYIDIVKTLKNTLKESRYIHSLSVSDTAIELAQRFNVDEQRAKLAGILHDCAREIPTSSLIEVAQKRQIKIGLIEEHQPILLHARLGAIMAQEKYGIDDNDILDAIRLHTTGSADMTDLAKIIYLADMIEPHRQYESVNRLRDLIKTSDLDTIMLNAFNDSLAFILQRGLMIHPQTILARNTLIAKNINHG</sequence>
<proteinExistence type="predicted"/>
<keyword evidence="3" id="KW-0547">Nucleotide-binding</keyword>
<evidence type="ECO:0000256" key="5">
    <source>
        <dbReference type="ARBA" id="ARBA00023004"/>
    </source>
</evidence>
<dbReference type="GO" id="GO:0008803">
    <property type="term" value="F:bis(5'-nucleosyl)-tetraphosphatase (symmetrical) activity"/>
    <property type="evidence" value="ECO:0007669"/>
    <property type="project" value="UniProtKB-EC"/>
</dbReference>
<dbReference type="InterPro" id="IPR005249">
    <property type="entry name" value="YqeK"/>
</dbReference>
<keyword evidence="4 8" id="KW-0378">Hydrolase</keyword>
<dbReference type="InterPro" id="IPR006674">
    <property type="entry name" value="HD_domain"/>
</dbReference>
<evidence type="ECO:0000313" key="9">
    <source>
        <dbReference type="Proteomes" id="UP000559117"/>
    </source>
</evidence>
<dbReference type="GO" id="GO:0046872">
    <property type="term" value="F:metal ion binding"/>
    <property type="evidence" value="ECO:0007669"/>
    <property type="project" value="UniProtKB-KW"/>
</dbReference>